<name>A0A7J7M8P9_9MAGN</name>
<dbReference type="InterPro" id="IPR009060">
    <property type="entry name" value="UBA-like_sf"/>
</dbReference>
<feature type="domain" description="GBF-interacting protein 1 N-terminal" evidence="1">
    <location>
        <begin position="15"/>
        <end position="73"/>
    </location>
</feature>
<dbReference type="PANTHER" id="PTHR47070:SF2">
    <property type="entry name" value="OS06G0206100 PROTEIN"/>
    <property type="match status" value="1"/>
</dbReference>
<dbReference type="Proteomes" id="UP000541444">
    <property type="component" value="Unassembled WGS sequence"/>
</dbReference>
<comment type="caution">
    <text evidence="2">The sequence shown here is derived from an EMBL/GenBank/DDBJ whole genome shotgun (WGS) entry which is preliminary data.</text>
</comment>
<dbReference type="PANTHER" id="PTHR47070">
    <property type="entry name" value="HYDROXYPROLINE-RICH GLYCOPROTEIN-LIKE"/>
    <property type="match status" value="1"/>
</dbReference>
<dbReference type="Pfam" id="PF06972">
    <property type="entry name" value="GIP1_N"/>
    <property type="match status" value="1"/>
</dbReference>
<evidence type="ECO:0000259" key="1">
    <source>
        <dbReference type="Pfam" id="PF06972"/>
    </source>
</evidence>
<dbReference type="SUPFAM" id="SSF46934">
    <property type="entry name" value="UBA-like"/>
    <property type="match status" value="1"/>
</dbReference>
<gene>
    <name evidence="2" type="ORF">GIB67_002380</name>
</gene>
<dbReference type="AlphaFoldDB" id="A0A7J7M8P9"/>
<accession>A0A7J7M8P9</accession>
<reference evidence="2 3" key="1">
    <citation type="journal article" date="2020" name="IScience">
        <title>Genome Sequencing of the Endangered Kingdonia uniflora (Circaeasteraceae, Ranunculales) Reveals Potential Mechanisms of Evolutionary Specialization.</title>
        <authorList>
            <person name="Sun Y."/>
            <person name="Deng T."/>
            <person name="Zhang A."/>
            <person name="Moore M.J."/>
            <person name="Landis J.B."/>
            <person name="Lin N."/>
            <person name="Zhang H."/>
            <person name="Zhang X."/>
            <person name="Huang J."/>
            <person name="Zhang X."/>
            <person name="Sun H."/>
            <person name="Wang H."/>
        </authorList>
    </citation>
    <scope>NUCLEOTIDE SEQUENCE [LARGE SCALE GENOMIC DNA]</scope>
    <source>
        <strain evidence="2">TB1705</strain>
        <tissue evidence="2">Leaf</tissue>
    </source>
</reference>
<protein>
    <recommendedName>
        <fullName evidence="1">GBF-interacting protein 1 N-terminal domain-containing protein</fullName>
    </recommendedName>
</protein>
<evidence type="ECO:0000313" key="2">
    <source>
        <dbReference type="EMBL" id="KAF6151128.1"/>
    </source>
</evidence>
<dbReference type="InterPro" id="IPR009719">
    <property type="entry name" value="GIP1_N"/>
</dbReference>
<dbReference type="OrthoDB" id="753279at2759"/>
<proteinExistence type="predicted"/>
<evidence type="ECO:0000313" key="3">
    <source>
        <dbReference type="Proteomes" id="UP000541444"/>
    </source>
</evidence>
<keyword evidence="3" id="KW-1185">Reference proteome</keyword>
<organism evidence="2 3">
    <name type="scientific">Kingdonia uniflora</name>
    <dbReference type="NCBI Taxonomy" id="39325"/>
    <lineage>
        <taxon>Eukaryota</taxon>
        <taxon>Viridiplantae</taxon>
        <taxon>Streptophyta</taxon>
        <taxon>Embryophyta</taxon>
        <taxon>Tracheophyta</taxon>
        <taxon>Spermatophyta</taxon>
        <taxon>Magnoliopsida</taxon>
        <taxon>Ranunculales</taxon>
        <taxon>Circaeasteraceae</taxon>
        <taxon>Kingdonia</taxon>
    </lineage>
</organism>
<dbReference type="EMBL" id="JACGCM010001713">
    <property type="protein sequence ID" value="KAF6151128.1"/>
    <property type="molecule type" value="Genomic_DNA"/>
</dbReference>
<sequence>MVLGSRLDGGTQDLPPRVQKTIQFIQEIVGNHSDDDVYMMLKESNMDPNETAQKLLNQDTFHEVKRKKDKKKENLAVEPRRQTEHIAQERRLYAFSDRNAHRGGFVRNAVPGIVD</sequence>